<dbReference type="NCBIfam" id="TIGR00254">
    <property type="entry name" value="GGDEF"/>
    <property type="match status" value="1"/>
</dbReference>
<feature type="transmembrane region" description="Helical" evidence="1">
    <location>
        <begin position="345"/>
        <end position="364"/>
    </location>
</feature>
<dbReference type="Pfam" id="PF00990">
    <property type="entry name" value="GGDEF"/>
    <property type="match status" value="1"/>
</dbReference>
<dbReference type="Gene3D" id="3.30.450.20">
    <property type="entry name" value="PAS domain"/>
    <property type="match status" value="2"/>
</dbReference>
<keyword evidence="6" id="KW-1185">Reference proteome</keyword>
<evidence type="ECO:0000259" key="4">
    <source>
        <dbReference type="PROSITE" id="PS50887"/>
    </source>
</evidence>
<dbReference type="Gene3D" id="3.30.70.270">
    <property type="match status" value="1"/>
</dbReference>
<dbReference type="InterPro" id="IPR035965">
    <property type="entry name" value="PAS-like_dom_sf"/>
</dbReference>
<dbReference type="SUPFAM" id="SSF55073">
    <property type="entry name" value="Nucleotide cyclase"/>
    <property type="match status" value="1"/>
</dbReference>
<dbReference type="CDD" id="cd00130">
    <property type="entry name" value="PAS"/>
    <property type="match status" value="1"/>
</dbReference>
<dbReference type="PROSITE" id="PS50113">
    <property type="entry name" value="PAC"/>
    <property type="match status" value="2"/>
</dbReference>
<dbReference type="PROSITE" id="PS50112">
    <property type="entry name" value="PAS"/>
    <property type="match status" value="1"/>
</dbReference>
<gene>
    <name evidence="5" type="ORF">C0099_04565</name>
</gene>
<dbReference type="SMART" id="SM00267">
    <property type="entry name" value="GGDEF"/>
    <property type="match status" value="1"/>
</dbReference>
<dbReference type="InterPro" id="IPR000700">
    <property type="entry name" value="PAS-assoc_C"/>
</dbReference>
<feature type="domain" description="PAS" evidence="2">
    <location>
        <begin position="376"/>
        <end position="423"/>
    </location>
</feature>
<evidence type="ECO:0000313" key="5">
    <source>
        <dbReference type="EMBL" id="AUN94277.1"/>
    </source>
</evidence>
<dbReference type="PROSITE" id="PS50887">
    <property type="entry name" value="GGDEF"/>
    <property type="match status" value="1"/>
</dbReference>
<feature type="domain" description="GGDEF" evidence="4">
    <location>
        <begin position="662"/>
        <end position="795"/>
    </location>
</feature>
<dbReference type="InterPro" id="IPR052155">
    <property type="entry name" value="Biofilm_reg_signaling"/>
</dbReference>
<dbReference type="SMART" id="SM00086">
    <property type="entry name" value="PAC"/>
    <property type="match status" value="2"/>
</dbReference>
<evidence type="ECO:0000259" key="3">
    <source>
        <dbReference type="PROSITE" id="PS50113"/>
    </source>
</evidence>
<dbReference type="FunFam" id="3.30.70.270:FF:000001">
    <property type="entry name" value="Diguanylate cyclase domain protein"/>
    <property type="match status" value="1"/>
</dbReference>
<dbReference type="Pfam" id="PF08448">
    <property type="entry name" value="PAS_4"/>
    <property type="match status" value="1"/>
</dbReference>
<dbReference type="SUPFAM" id="SSF55785">
    <property type="entry name" value="PYP-like sensor domain (PAS domain)"/>
    <property type="match status" value="2"/>
</dbReference>
<dbReference type="GO" id="GO:0003824">
    <property type="term" value="F:catalytic activity"/>
    <property type="evidence" value="ECO:0007669"/>
    <property type="project" value="UniProtKB-ARBA"/>
</dbReference>
<evidence type="ECO:0000256" key="1">
    <source>
        <dbReference type="SAM" id="Phobius"/>
    </source>
</evidence>
<name>A0A2I6S4W1_9RHOO</name>
<dbReference type="PANTHER" id="PTHR44757:SF4">
    <property type="entry name" value="DIGUANYLATE CYCLASE DGCE-RELATED"/>
    <property type="match status" value="1"/>
</dbReference>
<feature type="domain" description="PAC" evidence="3">
    <location>
        <begin position="448"/>
        <end position="502"/>
    </location>
</feature>
<evidence type="ECO:0000259" key="2">
    <source>
        <dbReference type="PROSITE" id="PS50112"/>
    </source>
</evidence>
<protein>
    <recommendedName>
        <fullName evidence="7">Diguanylate cyclase</fullName>
    </recommendedName>
</protein>
<organism evidence="5 6">
    <name type="scientific">Pseudazoarcus pumilus</name>
    <dbReference type="NCBI Taxonomy" id="2067960"/>
    <lineage>
        <taxon>Bacteria</taxon>
        <taxon>Pseudomonadati</taxon>
        <taxon>Pseudomonadota</taxon>
        <taxon>Betaproteobacteria</taxon>
        <taxon>Rhodocyclales</taxon>
        <taxon>Zoogloeaceae</taxon>
        <taxon>Pseudazoarcus</taxon>
    </lineage>
</organism>
<dbReference type="InterPro" id="IPR029787">
    <property type="entry name" value="Nucleotide_cyclase"/>
</dbReference>
<keyword evidence="1" id="KW-0472">Membrane</keyword>
<dbReference type="EMBL" id="CP025682">
    <property type="protein sequence ID" value="AUN94277.1"/>
    <property type="molecule type" value="Genomic_DNA"/>
</dbReference>
<evidence type="ECO:0000313" key="6">
    <source>
        <dbReference type="Proteomes" id="UP000242205"/>
    </source>
</evidence>
<dbReference type="InterPro" id="IPR043128">
    <property type="entry name" value="Rev_trsase/Diguanyl_cyclase"/>
</dbReference>
<dbReference type="SMART" id="SM00091">
    <property type="entry name" value="PAS"/>
    <property type="match status" value="2"/>
</dbReference>
<accession>A0A2I6S4W1</accession>
<dbReference type="CDD" id="cd01949">
    <property type="entry name" value="GGDEF"/>
    <property type="match status" value="1"/>
</dbReference>
<dbReference type="InterPro" id="IPR000160">
    <property type="entry name" value="GGDEF_dom"/>
</dbReference>
<proteinExistence type="predicted"/>
<evidence type="ECO:0008006" key="7">
    <source>
        <dbReference type="Google" id="ProtNLM"/>
    </source>
</evidence>
<dbReference type="Proteomes" id="UP000242205">
    <property type="component" value="Chromosome"/>
</dbReference>
<keyword evidence="1" id="KW-1133">Transmembrane helix</keyword>
<reference evidence="5 6" key="1">
    <citation type="submission" date="2018-01" db="EMBL/GenBank/DDBJ databases">
        <authorList>
            <person name="Fu G.-Y."/>
        </authorList>
    </citation>
    <scope>NUCLEOTIDE SEQUENCE [LARGE SCALE GENOMIC DNA]</scope>
    <source>
        <strain evidence="5 6">SY39</strain>
    </source>
</reference>
<dbReference type="InterPro" id="IPR000014">
    <property type="entry name" value="PAS"/>
</dbReference>
<keyword evidence="1" id="KW-0812">Transmembrane</keyword>
<dbReference type="InterPro" id="IPR001610">
    <property type="entry name" value="PAC"/>
</dbReference>
<dbReference type="AlphaFoldDB" id="A0A2I6S4W1"/>
<dbReference type="PANTHER" id="PTHR44757">
    <property type="entry name" value="DIGUANYLATE CYCLASE DGCP"/>
    <property type="match status" value="1"/>
</dbReference>
<dbReference type="Pfam" id="PF13426">
    <property type="entry name" value="PAS_9"/>
    <property type="match status" value="1"/>
</dbReference>
<dbReference type="Pfam" id="PF14827">
    <property type="entry name" value="dCache_3"/>
    <property type="match status" value="1"/>
</dbReference>
<dbReference type="NCBIfam" id="TIGR00229">
    <property type="entry name" value="sensory_box"/>
    <property type="match status" value="2"/>
</dbReference>
<dbReference type="RefSeq" id="WP_102246347.1">
    <property type="nucleotide sequence ID" value="NZ_CP025682.1"/>
</dbReference>
<dbReference type="OrthoDB" id="8522032at2"/>
<feature type="domain" description="PAC" evidence="3">
    <location>
        <begin position="579"/>
        <end position="630"/>
    </location>
</feature>
<dbReference type="InterPro" id="IPR013656">
    <property type="entry name" value="PAS_4"/>
</dbReference>
<dbReference type="InterPro" id="IPR029150">
    <property type="entry name" value="dCache_3"/>
</dbReference>
<sequence length="795" mass="88573">MDEQRRAQNWLSGRSLRWRMGALAGLFALIFGLIAFAEVARERAVFERETREATQALRIGLTTTLETTEREMLNIASLLAVDPEVRYYLRRAHELVASEGGGAGGERAAALREAFAARLAARGENHWSDELSARQVEFHLQPDGANFLRTRDPRLFGDALDEVRPLVAATHALGIPISGFEVGRMYAGLRGLHPVMAVDDAGDYWSVGSVEIGIAMRDLLADATSRFDAEYALALAPQLIDGVMWVDDIRATLIWSESCRCYIDNAYRLGGPALLDALPRSLGVPIDDYRMARIGERRFAITRVSLTDQLERIGAQAVAGHPASIYIFSDRSGQFADYRAGRARVLGALGAAYLAVLLLGWLVLRRIVATEAALETAQRYRSALFMLSPDAVLVVDRDGTITEVNPRFCEITGYAPAEVVGKNARMLQSGNTPPEVYREIWDTLLAGREWRGDLQNRRKDGSLYWEAHAIVPVREASGEIARFVSFQRDISERHEMERALSASERLYRSIHDNVQEAIFLVRVAGEDFVYVGNNPRHEQTTGLSAERLRGARPQDILSPDMARAAIDNYRRCVAERRTIRYEEELALPAGTRYWMTSLAPVFDDEGCVEMIVGLSVDVTESKRAEADLRRLATTDVLTGLANRRHFLERATQELVRVRRYVGPAAFVMLDIDHFKRINDTWGHAAGDAVLRLLAGVLVENLRETDLVGRLGGEEFGVLLPQTDLEAAQALTERLREAITEVSLELEGEVVRFSSSFGLTLLHADDEDFDAPMARADAALYAAKFAGSNRVKWRIR</sequence>
<dbReference type="KEGG" id="atw:C0099_04565"/>